<accession>A0A0K2GDU2</accession>
<dbReference type="SUPFAM" id="SSF52091">
    <property type="entry name" value="SpoIIaa-like"/>
    <property type="match status" value="1"/>
</dbReference>
<sequence length="99" mass="10906">MTITAYPHREGIRLALEGKLNFDARRVFREAVESRTEPHLYLDFRGVTYLDGCGLGLLAVLAKKAAGARQILTILGPQDLVADILGLANFGRLFTITSF</sequence>
<gene>
    <name evidence="2" type="ORF">NITMOv2_2710</name>
</gene>
<dbReference type="CDD" id="cd07043">
    <property type="entry name" value="STAS_anti-anti-sigma_factors"/>
    <property type="match status" value="1"/>
</dbReference>
<dbReference type="InterPro" id="IPR036513">
    <property type="entry name" value="STAS_dom_sf"/>
</dbReference>
<protein>
    <submittedName>
        <fullName evidence="2">Putative Anti-sigma F factor antagonist</fullName>
    </submittedName>
</protein>
<dbReference type="PROSITE" id="PS50801">
    <property type="entry name" value="STAS"/>
    <property type="match status" value="1"/>
</dbReference>
<keyword evidence="3" id="KW-1185">Reference proteome</keyword>
<reference evidence="2 3" key="1">
    <citation type="journal article" date="2015" name="Proc. Natl. Acad. Sci. U.S.A.">
        <title>Expanded metabolic versatility of ubiquitous nitrite-oxidizing bacteria from the genus Nitrospira.</title>
        <authorList>
            <person name="Koch H."/>
            <person name="Lucker S."/>
            <person name="Albertsen M."/>
            <person name="Kitzinger K."/>
            <person name="Herbold C."/>
            <person name="Spieck E."/>
            <person name="Nielsen P.H."/>
            <person name="Wagner M."/>
            <person name="Daims H."/>
        </authorList>
    </citation>
    <scope>NUCLEOTIDE SEQUENCE [LARGE SCALE GENOMIC DNA]</scope>
    <source>
        <strain evidence="2 3">NSP M-1</strain>
    </source>
</reference>
<dbReference type="KEGG" id="nmv:NITMOv2_2710"/>
<organism evidence="2 3">
    <name type="scientific">Nitrospira moscoviensis</name>
    <dbReference type="NCBI Taxonomy" id="42253"/>
    <lineage>
        <taxon>Bacteria</taxon>
        <taxon>Pseudomonadati</taxon>
        <taxon>Nitrospirota</taxon>
        <taxon>Nitrospiria</taxon>
        <taxon>Nitrospirales</taxon>
        <taxon>Nitrospiraceae</taxon>
        <taxon>Nitrospira</taxon>
    </lineage>
</organism>
<dbReference type="PATRIC" id="fig|42253.5.peg.2680"/>
<evidence type="ECO:0000313" key="2">
    <source>
        <dbReference type="EMBL" id="ALA59121.1"/>
    </source>
</evidence>
<dbReference type="STRING" id="42253.NITMOv2_2710"/>
<dbReference type="AlphaFoldDB" id="A0A0K2GDU2"/>
<name>A0A0K2GDU2_NITMO</name>
<dbReference type="OrthoDB" id="278639at2"/>
<dbReference type="Gene3D" id="3.30.750.24">
    <property type="entry name" value="STAS domain"/>
    <property type="match status" value="1"/>
</dbReference>
<evidence type="ECO:0000259" key="1">
    <source>
        <dbReference type="PROSITE" id="PS50801"/>
    </source>
</evidence>
<dbReference type="InterPro" id="IPR058548">
    <property type="entry name" value="MlaB-like_STAS"/>
</dbReference>
<dbReference type="EMBL" id="CP011801">
    <property type="protein sequence ID" value="ALA59121.1"/>
    <property type="molecule type" value="Genomic_DNA"/>
</dbReference>
<dbReference type="RefSeq" id="WP_053380196.1">
    <property type="nucleotide sequence ID" value="NZ_CP011801.1"/>
</dbReference>
<evidence type="ECO:0000313" key="3">
    <source>
        <dbReference type="Proteomes" id="UP000069205"/>
    </source>
</evidence>
<proteinExistence type="predicted"/>
<dbReference type="Pfam" id="PF13466">
    <property type="entry name" value="STAS_2"/>
    <property type="match status" value="1"/>
</dbReference>
<feature type="domain" description="STAS" evidence="1">
    <location>
        <begin position="14"/>
        <end position="99"/>
    </location>
</feature>
<dbReference type="Proteomes" id="UP000069205">
    <property type="component" value="Chromosome"/>
</dbReference>
<dbReference type="InterPro" id="IPR002645">
    <property type="entry name" value="STAS_dom"/>
</dbReference>